<evidence type="ECO:0000313" key="8">
    <source>
        <dbReference type="EMBL" id="TRX87831.1"/>
    </source>
</evidence>
<dbReference type="Pfam" id="PF01476">
    <property type="entry name" value="LysM"/>
    <property type="match status" value="3"/>
</dbReference>
<dbReference type="PANTHER" id="PTHR34997:SF2">
    <property type="entry name" value="LYSM DOMAIN-CONTAINING PROTEIN-RELATED"/>
    <property type="match status" value="1"/>
</dbReference>
<dbReference type="OrthoDB" id="2281372at2759"/>
<dbReference type="Proteomes" id="UP000319160">
    <property type="component" value="Unassembled WGS sequence"/>
</dbReference>
<reference evidence="9" key="1">
    <citation type="submission" date="2019-06" db="EMBL/GenBank/DDBJ databases">
        <title>Draft genome sequence of the griseofulvin-producing fungus Xylaria cubensis strain G536.</title>
        <authorList>
            <person name="Mead M.E."/>
            <person name="Raja H.A."/>
            <person name="Steenwyk J.L."/>
            <person name="Knowles S.L."/>
            <person name="Oberlies N.H."/>
            <person name="Rokas A."/>
        </authorList>
    </citation>
    <scope>NUCLEOTIDE SEQUENCE [LARGE SCALE GENOMIC DNA]</scope>
    <source>
        <strain evidence="9">G536</strain>
    </source>
</reference>
<organism evidence="8 9">
    <name type="scientific">Xylaria flabelliformis</name>
    <dbReference type="NCBI Taxonomy" id="2512241"/>
    <lineage>
        <taxon>Eukaryota</taxon>
        <taxon>Fungi</taxon>
        <taxon>Dikarya</taxon>
        <taxon>Ascomycota</taxon>
        <taxon>Pezizomycotina</taxon>
        <taxon>Sordariomycetes</taxon>
        <taxon>Xylariomycetidae</taxon>
        <taxon>Xylariales</taxon>
        <taxon>Xylariaceae</taxon>
        <taxon>Xylaria</taxon>
    </lineage>
</organism>
<feature type="domain" description="LysM" evidence="7">
    <location>
        <begin position="402"/>
        <end position="447"/>
    </location>
</feature>
<dbReference type="AlphaFoldDB" id="A0A553HIR5"/>
<dbReference type="InterPro" id="IPR036779">
    <property type="entry name" value="LysM_dom_sf"/>
</dbReference>
<evidence type="ECO:0000313" key="9">
    <source>
        <dbReference type="Proteomes" id="UP000319160"/>
    </source>
</evidence>
<gene>
    <name evidence="8" type="ORF">FHL15_011271</name>
</gene>
<feature type="region of interest" description="Disordered" evidence="5">
    <location>
        <begin position="281"/>
        <end position="304"/>
    </location>
</feature>
<proteinExistence type="inferred from homology"/>
<comment type="caution">
    <text evidence="8">The sequence shown here is derived from an EMBL/GenBank/DDBJ whole genome shotgun (WGS) entry which is preliminary data.</text>
</comment>
<dbReference type="STRING" id="2512241.A0A553HIR5"/>
<dbReference type="SMART" id="SM00257">
    <property type="entry name" value="LysM"/>
    <property type="match status" value="4"/>
</dbReference>
<keyword evidence="2 6" id="KW-0732">Signal</keyword>
<feature type="chain" id="PRO_5021734154" description="LysM domain-containing protein" evidence="6">
    <location>
        <begin position="20"/>
        <end position="450"/>
    </location>
</feature>
<evidence type="ECO:0000256" key="1">
    <source>
        <dbReference type="ARBA" id="ARBA00022669"/>
    </source>
</evidence>
<keyword evidence="1" id="KW-0147">Chitin-binding</keyword>
<dbReference type="SUPFAM" id="SSF54106">
    <property type="entry name" value="LysM domain"/>
    <property type="match status" value="4"/>
</dbReference>
<evidence type="ECO:0000256" key="5">
    <source>
        <dbReference type="SAM" id="MobiDB-lite"/>
    </source>
</evidence>
<dbReference type="CDD" id="cd00118">
    <property type="entry name" value="LysM"/>
    <property type="match status" value="3"/>
</dbReference>
<accession>A0A553HIR5</accession>
<dbReference type="GO" id="GO:0008061">
    <property type="term" value="F:chitin binding"/>
    <property type="evidence" value="ECO:0007669"/>
    <property type="project" value="UniProtKB-KW"/>
</dbReference>
<feature type="domain" description="LysM" evidence="7">
    <location>
        <begin position="47"/>
        <end position="94"/>
    </location>
</feature>
<evidence type="ECO:0000259" key="7">
    <source>
        <dbReference type="PROSITE" id="PS51782"/>
    </source>
</evidence>
<dbReference type="InterPro" id="IPR052210">
    <property type="entry name" value="LysM1-like"/>
</dbReference>
<dbReference type="PROSITE" id="PS51782">
    <property type="entry name" value="LYSM"/>
    <property type="match status" value="5"/>
</dbReference>
<dbReference type="EMBL" id="VFLP01000116">
    <property type="protein sequence ID" value="TRX87831.1"/>
    <property type="molecule type" value="Genomic_DNA"/>
</dbReference>
<feature type="region of interest" description="Disordered" evidence="5">
    <location>
        <begin position="97"/>
        <end position="126"/>
    </location>
</feature>
<feature type="domain" description="LysM" evidence="7">
    <location>
        <begin position="226"/>
        <end position="272"/>
    </location>
</feature>
<name>A0A553HIR5_9PEZI</name>
<protein>
    <recommendedName>
        <fullName evidence="7">LysM domain-containing protein</fullName>
    </recommendedName>
</protein>
<evidence type="ECO:0000256" key="2">
    <source>
        <dbReference type="ARBA" id="ARBA00022729"/>
    </source>
</evidence>
<feature type="region of interest" description="Disordered" evidence="5">
    <location>
        <begin position="369"/>
        <end position="390"/>
    </location>
</feature>
<feature type="compositionally biased region" description="Low complexity" evidence="5">
    <location>
        <begin position="98"/>
        <end position="117"/>
    </location>
</feature>
<dbReference type="Gene3D" id="3.10.350.10">
    <property type="entry name" value="LysM domain"/>
    <property type="match status" value="5"/>
</dbReference>
<comment type="similarity">
    <text evidence="4">Belongs to the secreted LysM effector family.</text>
</comment>
<keyword evidence="3" id="KW-0843">Virulence</keyword>
<feature type="compositionally biased region" description="Low complexity" evidence="5">
    <location>
        <begin position="190"/>
        <end position="209"/>
    </location>
</feature>
<evidence type="ECO:0000256" key="3">
    <source>
        <dbReference type="ARBA" id="ARBA00023026"/>
    </source>
</evidence>
<keyword evidence="9" id="KW-1185">Reference proteome</keyword>
<dbReference type="PANTHER" id="PTHR34997">
    <property type="entry name" value="AM15"/>
    <property type="match status" value="1"/>
</dbReference>
<feature type="region of interest" description="Disordered" evidence="5">
    <location>
        <begin position="190"/>
        <end position="217"/>
    </location>
</feature>
<evidence type="ECO:0000256" key="6">
    <source>
        <dbReference type="SAM" id="SignalP"/>
    </source>
</evidence>
<feature type="domain" description="LysM" evidence="7">
    <location>
        <begin position="314"/>
        <end position="360"/>
    </location>
</feature>
<feature type="domain" description="LysM" evidence="7">
    <location>
        <begin position="136"/>
        <end position="182"/>
    </location>
</feature>
<feature type="signal peptide" evidence="6">
    <location>
        <begin position="1"/>
        <end position="19"/>
    </location>
</feature>
<dbReference type="InterPro" id="IPR018392">
    <property type="entry name" value="LysM"/>
</dbReference>
<sequence>MLRQLPILLCLAAARLGLGAVVNERLASRGDTPKYPYDLNTSEYCSYWVDITNANTKCTSLPDQWGISLEDFLRWNPSLAPDCSALTVQHSYCVETYGEPSPTDGGPGSTPSPTTPSNGIDTPQPVQPSMVDNCDAFYFVPKDESCQTIADAHGITLQQFLTWNPKAGSNCAGLWAETYACVSIIGQEPSASPTTTPTATPSPTNPGNGIETPQPTQPSMVDNCDAFYFVPSNEGCQVIADNHGITLQQFLTWNPKAGSNCSGLWANAYACVSIVGHQPATTTTTTTKPTTTAPSNGITTPTPTQPDIVGNCDKFYFVQPEEGCDDIAKKNGISLTQFLTWNPKAGSTCSGLWANTYACVSIIGQEPTPTTTTKPTTTTTKTGNGVTTPTPTQSGMVSNCKTFHFVKSDQTCTTIANLYKITVANIIKWNPGAGSSCNLWANTYACVGLI</sequence>
<evidence type="ECO:0000256" key="4">
    <source>
        <dbReference type="ARBA" id="ARBA00044955"/>
    </source>
</evidence>
<feature type="compositionally biased region" description="Low complexity" evidence="5">
    <location>
        <begin position="281"/>
        <end position="294"/>
    </location>
</feature>